<evidence type="ECO:0000313" key="7">
    <source>
        <dbReference type="EMBL" id="EFJ18194.1"/>
    </source>
</evidence>
<feature type="compositionally biased region" description="Low complexity" evidence="4">
    <location>
        <begin position="183"/>
        <end position="202"/>
    </location>
</feature>
<dbReference type="KEGG" id="smo:SELMODRAFT_420160"/>
<dbReference type="EMBL" id="GL377610">
    <property type="protein sequence ID" value="EFJ18194.1"/>
    <property type="molecule type" value="Genomic_DNA"/>
</dbReference>
<dbReference type="HOGENOM" id="CLU_1356707_0_0_1"/>
<dbReference type="InterPro" id="IPR022740">
    <property type="entry name" value="Polyphenol_oxidase_C"/>
</dbReference>
<evidence type="ECO:0000259" key="5">
    <source>
        <dbReference type="Pfam" id="PF00264"/>
    </source>
</evidence>
<feature type="compositionally biased region" description="Basic and acidic residues" evidence="4">
    <location>
        <begin position="18"/>
        <end position="29"/>
    </location>
</feature>
<organism evidence="8">
    <name type="scientific">Selaginella moellendorffii</name>
    <name type="common">Spikemoss</name>
    <dbReference type="NCBI Taxonomy" id="88036"/>
    <lineage>
        <taxon>Eukaryota</taxon>
        <taxon>Viridiplantae</taxon>
        <taxon>Streptophyta</taxon>
        <taxon>Embryophyta</taxon>
        <taxon>Tracheophyta</taxon>
        <taxon>Lycopodiopsida</taxon>
        <taxon>Selaginellales</taxon>
        <taxon>Selaginellaceae</taxon>
        <taxon>Selaginella</taxon>
    </lineage>
</organism>
<dbReference type="GO" id="GO:0004097">
    <property type="term" value="F:catechol oxidase activity"/>
    <property type="evidence" value="ECO:0007669"/>
    <property type="project" value="InterPro"/>
</dbReference>
<evidence type="ECO:0000256" key="3">
    <source>
        <dbReference type="ARBA" id="ARBA00023008"/>
    </source>
</evidence>
<reference evidence="7 8" key="1">
    <citation type="journal article" date="2011" name="Science">
        <title>The Selaginella genome identifies genetic changes associated with the evolution of vascular plants.</title>
        <authorList>
            <person name="Banks J.A."/>
            <person name="Nishiyama T."/>
            <person name="Hasebe M."/>
            <person name="Bowman J.L."/>
            <person name="Gribskov M."/>
            <person name="dePamphilis C."/>
            <person name="Albert V.A."/>
            <person name="Aono N."/>
            <person name="Aoyama T."/>
            <person name="Ambrose B.A."/>
            <person name="Ashton N.W."/>
            <person name="Axtell M.J."/>
            <person name="Barker E."/>
            <person name="Barker M.S."/>
            <person name="Bennetzen J.L."/>
            <person name="Bonawitz N.D."/>
            <person name="Chapple C."/>
            <person name="Cheng C."/>
            <person name="Correa L.G."/>
            <person name="Dacre M."/>
            <person name="DeBarry J."/>
            <person name="Dreyer I."/>
            <person name="Elias M."/>
            <person name="Engstrom E.M."/>
            <person name="Estelle M."/>
            <person name="Feng L."/>
            <person name="Finet C."/>
            <person name="Floyd S.K."/>
            <person name="Frommer W.B."/>
            <person name="Fujita T."/>
            <person name="Gramzow L."/>
            <person name="Gutensohn M."/>
            <person name="Harholt J."/>
            <person name="Hattori M."/>
            <person name="Heyl A."/>
            <person name="Hirai T."/>
            <person name="Hiwatashi Y."/>
            <person name="Ishikawa M."/>
            <person name="Iwata M."/>
            <person name="Karol K.G."/>
            <person name="Koehler B."/>
            <person name="Kolukisaoglu U."/>
            <person name="Kubo M."/>
            <person name="Kurata T."/>
            <person name="Lalonde S."/>
            <person name="Li K."/>
            <person name="Li Y."/>
            <person name="Litt A."/>
            <person name="Lyons E."/>
            <person name="Manning G."/>
            <person name="Maruyama T."/>
            <person name="Michael T.P."/>
            <person name="Mikami K."/>
            <person name="Miyazaki S."/>
            <person name="Morinaga S."/>
            <person name="Murata T."/>
            <person name="Mueller-Roeber B."/>
            <person name="Nelson D.R."/>
            <person name="Obara M."/>
            <person name="Oguri Y."/>
            <person name="Olmstead R.G."/>
            <person name="Onodera N."/>
            <person name="Petersen B.L."/>
            <person name="Pils B."/>
            <person name="Prigge M."/>
            <person name="Rensing S.A."/>
            <person name="Riano-Pachon D.M."/>
            <person name="Roberts A.W."/>
            <person name="Sato Y."/>
            <person name="Scheller H.V."/>
            <person name="Schulz B."/>
            <person name="Schulz C."/>
            <person name="Shakirov E.V."/>
            <person name="Shibagaki N."/>
            <person name="Shinohara N."/>
            <person name="Shippen D.E."/>
            <person name="Soerensen I."/>
            <person name="Sotooka R."/>
            <person name="Sugimoto N."/>
            <person name="Sugita M."/>
            <person name="Sumikawa N."/>
            <person name="Tanurdzic M."/>
            <person name="Theissen G."/>
            <person name="Ulvskov P."/>
            <person name="Wakazuki S."/>
            <person name="Weng J.K."/>
            <person name="Willats W.W."/>
            <person name="Wipf D."/>
            <person name="Wolf P.G."/>
            <person name="Yang L."/>
            <person name="Zimmer A.D."/>
            <person name="Zhu Q."/>
            <person name="Mitros T."/>
            <person name="Hellsten U."/>
            <person name="Loque D."/>
            <person name="Otillar R."/>
            <person name="Salamov A."/>
            <person name="Schmutz J."/>
            <person name="Shapiro H."/>
            <person name="Lindquist E."/>
            <person name="Lucas S."/>
            <person name="Rokhsar D."/>
            <person name="Grigoriev I.V."/>
        </authorList>
    </citation>
    <scope>NUCLEOTIDE SEQUENCE [LARGE SCALE GENOMIC DNA]</scope>
</reference>
<feature type="region of interest" description="Disordered" evidence="4">
    <location>
        <begin position="180"/>
        <end position="202"/>
    </location>
</feature>
<gene>
    <name evidence="7" type="ORF">SELMODRAFT_420160</name>
</gene>
<keyword evidence="2" id="KW-0883">Thioether bond</keyword>
<sequence>MSPAALAPSSSTGPDAARAAHDHRQRQERSQCISPKNSHGEDLGNPLFYSHHGNVDRMWNVWKTEKRKRGHRQRASLQPWLEVDPAASLVPGATAMAAKYPVVKSSSQNGEPVKVGAGPLAITVAQPKGSARDEILVLEEMEIGMPTFNVFINLPEANESTTVACAEYVGSFNNIPHFMPRMTESSTRTPASPSRRTSRSWA</sequence>
<evidence type="ECO:0000259" key="6">
    <source>
        <dbReference type="Pfam" id="PF12143"/>
    </source>
</evidence>
<dbReference type="GO" id="GO:0046872">
    <property type="term" value="F:metal ion binding"/>
    <property type="evidence" value="ECO:0007669"/>
    <property type="project" value="UniProtKB-KW"/>
</dbReference>
<dbReference type="SUPFAM" id="SSF48056">
    <property type="entry name" value="Di-copper centre-containing domain"/>
    <property type="match status" value="1"/>
</dbReference>
<keyword evidence="3" id="KW-0186">Copper</keyword>
<feature type="domain" description="Polyphenol oxidase C-terminal" evidence="6">
    <location>
        <begin position="125"/>
        <end position="180"/>
    </location>
</feature>
<feature type="domain" description="Tyrosinase copper-binding" evidence="5">
    <location>
        <begin position="45"/>
        <end position="64"/>
    </location>
</feature>
<dbReference type="InterPro" id="IPR050316">
    <property type="entry name" value="Tyrosinase/Hemocyanin"/>
</dbReference>
<evidence type="ECO:0008006" key="9">
    <source>
        <dbReference type="Google" id="ProtNLM"/>
    </source>
</evidence>
<dbReference type="InterPro" id="IPR008922">
    <property type="entry name" value="Di-copper_centre_dom_sf"/>
</dbReference>
<dbReference type="InParanoid" id="D8SB55"/>
<feature type="region of interest" description="Disordered" evidence="4">
    <location>
        <begin position="1"/>
        <end position="45"/>
    </location>
</feature>
<keyword evidence="8" id="KW-1185">Reference proteome</keyword>
<dbReference type="InterPro" id="IPR002227">
    <property type="entry name" value="Tyrosinase_Cu-bd"/>
</dbReference>
<evidence type="ECO:0000256" key="2">
    <source>
        <dbReference type="ARBA" id="ARBA00022784"/>
    </source>
</evidence>
<evidence type="ECO:0000313" key="8">
    <source>
        <dbReference type="Proteomes" id="UP000001514"/>
    </source>
</evidence>
<dbReference type="Pfam" id="PF00264">
    <property type="entry name" value="Tyrosinase"/>
    <property type="match status" value="1"/>
</dbReference>
<dbReference type="AlphaFoldDB" id="D8SB55"/>
<dbReference type="Gramene" id="EFJ18194">
    <property type="protein sequence ID" value="EFJ18194"/>
    <property type="gene ID" value="SELMODRAFT_420160"/>
</dbReference>
<dbReference type="Proteomes" id="UP000001514">
    <property type="component" value="Unassembled WGS sequence"/>
</dbReference>
<dbReference type="PANTHER" id="PTHR11474">
    <property type="entry name" value="TYROSINASE FAMILY MEMBER"/>
    <property type="match status" value="1"/>
</dbReference>
<name>D8SB55_SELML</name>
<protein>
    <recommendedName>
        <fullName evidence="9">Tyrosinase copper-binding domain-containing protein</fullName>
    </recommendedName>
</protein>
<evidence type="ECO:0000256" key="1">
    <source>
        <dbReference type="ARBA" id="ARBA00022723"/>
    </source>
</evidence>
<keyword evidence="1" id="KW-0479">Metal-binding</keyword>
<proteinExistence type="predicted"/>
<evidence type="ECO:0000256" key="4">
    <source>
        <dbReference type="SAM" id="MobiDB-lite"/>
    </source>
</evidence>
<dbReference type="Gene3D" id="1.10.1280.10">
    <property type="entry name" value="Di-copper center containing domain from catechol oxidase"/>
    <property type="match status" value="1"/>
</dbReference>
<accession>D8SB55</accession>
<dbReference type="PANTHER" id="PTHR11474:SF76">
    <property type="entry name" value="SHKT DOMAIN-CONTAINING PROTEIN"/>
    <property type="match status" value="1"/>
</dbReference>
<dbReference type="Pfam" id="PF12143">
    <property type="entry name" value="PPO1_KFDV"/>
    <property type="match status" value="1"/>
</dbReference>